<reference evidence="2 3" key="1">
    <citation type="submission" date="2019-03" db="EMBL/GenBank/DDBJ databases">
        <title>Single cell metagenomics reveals metabolic interactions within the superorganism composed of flagellate Streblomastix strix and complex community of Bacteroidetes bacteria on its surface.</title>
        <authorList>
            <person name="Treitli S.C."/>
            <person name="Kolisko M."/>
            <person name="Husnik F."/>
            <person name="Keeling P."/>
            <person name="Hampl V."/>
        </authorList>
    </citation>
    <scope>NUCLEOTIDE SEQUENCE [LARGE SCALE GENOMIC DNA]</scope>
    <source>
        <strain evidence="2">ST1C</strain>
    </source>
</reference>
<evidence type="ECO:0000313" key="3">
    <source>
        <dbReference type="Proteomes" id="UP000324800"/>
    </source>
</evidence>
<dbReference type="SUPFAM" id="SSF50249">
    <property type="entry name" value="Nucleic acid-binding proteins"/>
    <property type="match status" value="1"/>
</dbReference>
<comment type="caution">
    <text evidence="2">The sequence shown here is derived from an EMBL/GenBank/DDBJ whole genome shotgun (WGS) entry which is preliminary data.</text>
</comment>
<name>A0A5J4WC87_9EUKA</name>
<dbReference type="Proteomes" id="UP000324800">
    <property type="component" value="Unassembled WGS sequence"/>
</dbReference>
<evidence type="ECO:0000259" key="1">
    <source>
        <dbReference type="Pfam" id="PF26066"/>
    </source>
</evidence>
<dbReference type="Pfam" id="PF26066">
    <property type="entry name" value="MCM9_N"/>
    <property type="match status" value="1"/>
</dbReference>
<organism evidence="2 3">
    <name type="scientific">Streblomastix strix</name>
    <dbReference type="NCBI Taxonomy" id="222440"/>
    <lineage>
        <taxon>Eukaryota</taxon>
        <taxon>Metamonada</taxon>
        <taxon>Preaxostyla</taxon>
        <taxon>Oxymonadida</taxon>
        <taxon>Streblomastigidae</taxon>
        <taxon>Streblomastix</taxon>
    </lineage>
</organism>
<gene>
    <name evidence="2" type="ORF">EZS28_011914</name>
</gene>
<proteinExistence type="predicted"/>
<dbReference type="EMBL" id="SNRW01002501">
    <property type="protein sequence ID" value="KAA6392557.1"/>
    <property type="molecule type" value="Genomic_DNA"/>
</dbReference>
<dbReference type="OrthoDB" id="6274823at2759"/>
<feature type="domain" description="MCM9 N-terminal" evidence="1">
    <location>
        <begin position="16"/>
        <end position="114"/>
    </location>
</feature>
<evidence type="ECO:0000313" key="2">
    <source>
        <dbReference type="EMBL" id="KAA6392557.1"/>
    </source>
</evidence>
<dbReference type="AlphaFoldDB" id="A0A5J4WC87"/>
<accession>A0A5J4WC87</accession>
<protein>
    <recommendedName>
        <fullName evidence="1">MCM9 N-terminal domain-containing protein</fullName>
    </recommendedName>
</protein>
<dbReference type="InterPro" id="IPR012340">
    <property type="entry name" value="NA-bd_OB-fold"/>
</dbReference>
<dbReference type="InterPro" id="IPR058768">
    <property type="entry name" value="MCM9_N"/>
</dbReference>
<sequence>MLVAWMADQIPDRDVLQRLYRDFLVEHCRYQIERIVYEHSDNDEHYGIRASMMDLTFFDVTAGQYTLLHATDALDIFEIAAREAQELIRESGGDEEFSDAEVKEHVHIRLHDLPCDEGTLKGQLPRAEDIGSLVGVQGTVIRTGIVKMLMASQTYICKNCHRMIICSANAENSNEIT</sequence>